<dbReference type="Pfam" id="PF03167">
    <property type="entry name" value="UDG"/>
    <property type="match status" value="1"/>
</dbReference>
<evidence type="ECO:0000313" key="12">
    <source>
        <dbReference type="Proteomes" id="UP000318939"/>
    </source>
</evidence>
<keyword evidence="5" id="KW-0227">DNA damage</keyword>
<keyword evidence="9" id="KW-0234">DNA repair</keyword>
<dbReference type="EMBL" id="CP117267">
    <property type="protein sequence ID" value="WFS24647.1"/>
    <property type="molecule type" value="Genomic_DNA"/>
</dbReference>
<dbReference type="NCBIfam" id="TIGR03915">
    <property type="entry name" value="SAM_7_link_chp"/>
    <property type="match status" value="1"/>
</dbReference>
<evidence type="ECO:0000256" key="3">
    <source>
        <dbReference type="ARBA" id="ARBA00022485"/>
    </source>
</evidence>
<dbReference type="RefSeq" id="WP_142829293.1">
    <property type="nucleotide sequence ID" value="NZ_CP117267.1"/>
</dbReference>
<dbReference type="InterPro" id="IPR025404">
    <property type="entry name" value="DUF4130"/>
</dbReference>
<keyword evidence="8" id="KW-0411">Iron-sulfur</keyword>
<keyword evidence="3" id="KW-0004">4Fe-4S</keyword>
<evidence type="ECO:0000256" key="2">
    <source>
        <dbReference type="ARBA" id="ARBA00019403"/>
    </source>
</evidence>
<accession>A0ABM7B670</accession>
<keyword evidence="6" id="KW-0378">Hydrolase</keyword>
<evidence type="ECO:0000259" key="10">
    <source>
        <dbReference type="SMART" id="SM00986"/>
    </source>
</evidence>
<evidence type="ECO:0000256" key="1">
    <source>
        <dbReference type="ARBA" id="ARBA00006521"/>
    </source>
</evidence>
<evidence type="ECO:0000256" key="6">
    <source>
        <dbReference type="ARBA" id="ARBA00022801"/>
    </source>
</evidence>
<keyword evidence="4" id="KW-0479">Metal-binding</keyword>
<proteinExistence type="inferred from homology"/>
<evidence type="ECO:0000256" key="5">
    <source>
        <dbReference type="ARBA" id="ARBA00022763"/>
    </source>
</evidence>
<dbReference type="InterPro" id="IPR005273">
    <property type="entry name" value="Ura-DNA_glyco_family4"/>
</dbReference>
<dbReference type="SUPFAM" id="SSF52141">
    <property type="entry name" value="Uracil-DNA glycosylase-like"/>
    <property type="match status" value="1"/>
</dbReference>
<dbReference type="PANTHER" id="PTHR33693">
    <property type="entry name" value="TYPE-5 URACIL-DNA GLYCOSYLASE"/>
    <property type="match status" value="1"/>
</dbReference>
<dbReference type="CDD" id="cd10030">
    <property type="entry name" value="UDG-F4_TTUDGA_SPO1dp_like"/>
    <property type="match status" value="1"/>
</dbReference>
<dbReference type="InterPro" id="IPR036895">
    <property type="entry name" value="Uracil-DNA_glycosylase-like_sf"/>
</dbReference>
<reference evidence="11" key="1">
    <citation type="journal article" date="2019" name="Phytopathology">
        <title>A Novel Group of Rhizobium tumorigenes-Like Agrobacteria Associated with Crown Gall Disease of Rhododendron and Blueberry.</title>
        <authorList>
            <person name="Kuzmanovic N."/>
            <person name="Behrens P."/>
            <person name="Idczak E."/>
            <person name="Wagner S."/>
            <person name="Gotz M."/>
            <person name="Sproer C."/>
            <person name="Bunk B."/>
            <person name="Overmann J."/>
            <person name="Smalla K."/>
        </authorList>
    </citation>
    <scope>NUCLEOTIDE SEQUENCE</scope>
    <source>
        <strain evidence="11">Rho-6.2</strain>
    </source>
</reference>
<feature type="domain" description="Uracil-DNA glycosylase-like" evidence="10">
    <location>
        <begin position="329"/>
        <end position="489"/>
    </location>
</feature>
<dbReference type="SMART" id="SM00986">
    <property type="entry name" value="UDG"/>
    <property type="match status" value="1"/>
</dbReference>
<evidence type="ECO:0000256" key="9">
    <source>
        <dbReference type="ARBA" id="ARBA00023204"/>
    </source>
</evidence>
<sequence>MRRVTLKGRGDLAEWRDVARRLLAEGVLPEAIDWHEATLGGDLFGTAGERLLLEPTERPSGCEAGVRPAGSSPVSVPPAFISLAEAVICHSDPGRFALLYRILFRLCSDRHLLGMVADVDVHRALMLQKSVRRDCHKMTAFVRFKEVDSALALPRRRFVAWFEPDHHIVARSAPFFQRRFNDMDWLIATPRGSAAWDGTQLTISDLPVEKPSLTDEADTLWRTYFSNIFNPARLKVKAMQAEMPKKYWKNLPEADLIPGLIAGAEASVLAMARRAATEPLPFHQRLQAAAAAEQMPVSAAQAGSMEGLREAARQCTRCELHCHATQTVFGEGPVDASVMVVGEQPGDHEDLAGRPFVGPAGKVFNQAIDDAGIDRTTLYVTNAVKHFKYELRGKRRIHQKPTMGEVRHCRWWLDGERALIRPKLTVALGATALFALTDSRERLEDMRGRPVPLADGSNLFVTVHPSYLLRIPDAGRKAEELARFQAEIRSISRLVGQAEGAS</sequence>
<dbReference type="Pfam" id="PF13566">
    <property type="entry name" value="DUF4130"/>
    <property type="match status" value="1"/>
</dbReference>
<dbReference type="SMART" id="SM00987">
    <property type="entry name" value="UreE_C"/>
    <property type="match status" value="1"/>
</dbReference>
<dbReference type="PANTHER" id="PTHR33693:SF9">
    <property type="entry name" value="TYPE-4 URACIL-DNA GLYCOSYLASE"/>
    <property type="match status" value="1"/>
</dbReference>
<dbReference type="InterPro" id="IPR051536">
    <property type="entry name" value="UDG_Type-4/5"/>
</dbReference>
<evidence type="ECO:0000256" key="4">
    <source>
        <dbReference type="ARBA" id="ARBA00022723"/>
    </source>
</evidence>
<comment type="similarity">
    <text evidence="1">Belongs to the uracil-DNA glycosylase (UDG) superfamily. Type 4 (UDGa) family.</text>
</comment>
<protein>
    <recommendedName>
        <fullName evidence="2">Type-4 uracil-DNA glycosylase</fullName>
    </recommendedName>
</protein>
<name>A0ABM7B670_9HYPH</name>
<dbReference type="Proteomes" id="UP000318939">
    <property type="component" value="Chromosome"/>
</dbReference>
<evidence type="ECO:0000256" key="8">
    <source>
        <dbReference type="ARBA" id="ARBA00023014"/>
    </source>
</evidence>
<keyword evidence="7" id="KW-0408">Iron</keyword>
<reference evidence="11" key="2">
    <citation type="journal article" date="2023" name="MicrobiologyOpen">
        <title>Genomics of the tumorigenes clade of the family Rhizobiaceae and description of Rhizobium rhododendri sp. nov.</title>
        <authorList>
            <person name="Kuzmanovic N."/>
            <person name="diCenzo G.C."/>
            <person name="Bunk B."/>
            <person name="Sproeer C."/>
            <person name="Fruehling A."/>
            <person name="Neumann-Schaal M."/>
            <person name="Overmann J."/>
            <person name="Smalla K."/>
        </authorList>
    </citation>
    <scope>NUCLEOTIDE SEQUENCE</scope>
    <source>
        <strain evidence="11">Rho-6.2</strain>
    </source>
</reference>
<dbReference type="NCBIfam" id="TIGR03914">
    <property type="entry name" value="UDG_fam_dom"/>
    <property type="match status" value="1"/>
</dbReference>
<evidence type="ECO:0000313" key="11">
    <source>
        <dbReference type="EMBL" id="WFS24647.1"/>
    </source>
</evidence>
<keyword evidence="12" id="KW-1185">Reference proteome</keyword>
<gene>
    <name evidence="11" type="ORF">PR018_09715</name>
</gene>
<organism evidence="11 12">
    <name type="scientific">Rhizobium rhododendri</name>
    <dbReference type="NCBI Taxonomy" id="2506430"/>
    <lineage>
        <taxon>Bacteria</taxon>
        <taxon>Pseudomonadati</taxon>
        <taxon>Pseudomonadota</taxon>
        <taxon>Alphaproteobacteria</taxon>
        <taxon>Hyphomicrobiales</taxon>
        <taxon>Rhizobiaceae</taxon>
        <taxon>Rhizobium/Agrobacterium group</taxon>
        <taxon>Rhizobium</taxon>
    </lineage>
</organism>
<dbReference type="InterPro" id="IPR023875">
    <property type="entry name" value="DNA_repair_put"/>
</dbReference>
<evidence type="ECO:0000256" key="7">
    <source>
        <dbReference type="ARBA" id="ARBA00023004"/>
    </source>
</evidence>
<dbReference type="InterPro" id="IPR005122">
    <property type="entry name" value="Uracil-DNA_glycosylase-like"/>
</dbReference>
<dbReference type="Gene3D" id="3.40.470.10">
    <property type="entry name" value="Uracil-DNA glycosylase-like domain"/>
    <property type="match status" value="1"/>
</dbReference>